<feature type="region of interest" description="Disordered" evidence="4">
    <location>
        <begin position="1150"/>
        <end position="1203"/>
    </location>
</feature>
<dbReference type="SUPFAM" id="SSF48403">
    <property type="entry name" value="Ankyrin repeat"/>
    <property type="match status" value="1"/>
</dbReference>
<keyword evidence="2 3" id="KW-0040">ANK repeat</keyword>
<feature type="repeat" description="ANK" evidence="3">
    <location>
        <begin position="231"/>
        <end position="263"/>
    </location>
</feature>
<feature type="compositionally biased region" description="Acidic residues" evidence="4">
    <location>
        <begin position="1181"/>
        <end position="1192"/>
    </location>
</feature>
<reference evidence="5 6" key="1">
    <citation type="submission" date="2019-07" db="EMBL/GenBank/DDBJ databases">
        <title>Genomes of Cafeteria roenbergensis.</title>
        <authorList>
            <person name="Fischer M.G."/>
            <person name="Hackl T."/>
            <person name="Roman M."/>
        </authorList>
    </citation>
    <scope>NUCLEOTIDE SEQUENCE [LARGE SCALE GENOMIC DNA]</scope>
    <source>
        <strain evidence="5 6">E4-10P</strain>
    </source>
</reference>
<dbReference type="SMART" id="SM00248">
    <property type="entry name" value="ANK"/>
    <property type="match status" value="4"/>
</dbReference>
<feature type="region of interest" description="Disordered" evidence="4">
    <location>
        <begin position="606"/>
        <end position="635"/>
    </location>
</feature>
<organism evidence="5 6">
    <name type="scientific">Cafeteria roenbergensis</name>
    <name type="common">Marine flagellate</name>
    <dbReference type="NCBI Taxonomy" id="33653"/>
    <lineage>
        <taxon>Eukaryota</taxon>
        <taxon>Sar</taxon>
        <taxon>Stramenopiles</taxon>
        <taxon>Bigyra</taxon>
        <taxon>Opalozoa</taxon>
        <taxon>Bicosoecida</taxon>
        <taxon>Cafeteriaceae</taxon>
        <taxon>Cafeteria</taxon>
    </lineage>
</organism>
<evidence type="ECO:0000256" key="1">
    <source>
        <dbReference type="ARBA" id="ARBA00022737"/>
    </source>
</evidence>
<name>A0A5A8EB04_CAFRO</name>
<dbReference type="Proteomes" id="UP000322899">
    <property type="component" value="Unassembled WGS sequence"/>
</dbReference>
<dbReference type="PROSITE" id="PS50297">
    <property type="entry name" value="ANK_REP_REGION"/>
    <property type="match status" value="1"/>
</dbReference>
<feature type="region of interest" description="Disordered" evidence="4">
    <location>
        <begin position="376"/>
        <end position="398"/>
    </location>
</feature>
<sequence>MAWSAAAELLPALHSALRTAAKDDLGMTAAAAAACAQAAAAAGLGDSRQAILPDGGAEMRELLVSCQPPRHLRVPGRHPGWTMLHAGSLGPMYAALPMPLEADVPAPLLGLGGSAAGWAPLRASVAVPLVMRVPGAAAASASGGPGAASADRASPDTLVADAPADRAAAPARNVFAAYALLARDAVAAVLASGVAEGWLPAVPKAASSASDLSAVVLSAAHDLTVDSVDSFGRTPLAYAAATANEEMVATLLAAGADPDGRSSEGLGPLLAASTLAALADGGAAGDADSVDDACAESWSPSAASRWSAPFAGLGIPASPLAAAVACCVREEAGGVMPMVLSDGVMMAFQAALAPEADRPLSVADYADGERAAALAAADGGSQRGGSIVDHGSGSGGSSVPARDAVSVAWLVATTLLEHRASADNPWAWVAPVRALLGDGWGRNEPETLFQSEDFRTARQAAMHLRTSPQLLALAACCAGSAPPDAAVALAAAAAWQAELSGRAALPGDASHAAVLSALAGLPHSAVHHHESSGLAPEHSTAHDVERALEKAYYTGQPARACQRGALPLQPNSSRDAADSAVLFSLRFSPVGQAAVGFAAEWPRRMSEAEEGAGASGRSERTAGSSSALPPEQMPGRSPLLRQLLLAGFHRSAAFVAGECGEASGVGNVRASPAATQLCSAPRWGHASAVEIAAAVGDAATIKALFAGSGGAGARSVSAAAVDPTARFWLPLAPKHCLAAPAYSRTAASILVRDNPTVAEEDGGGAYDEACEAARRSAAGGDGDGRWPDMPCPCALWLAARWGRLGALELLLERAVAIHGSASHPGALPLLPEAAARSASLGRSSPGALAHGRALTGPGAADIEARSGFTLVEAAVASGSEQCLAAVLRHAIASPPPPSSLSSSGPSGAMSPTGLPLLSVFGAAGIGRSPRKYRRLAAAEPDGPDDGTSRIPPLDAAWLVHSPLGVALRRGDFAAASLLIRAGARLSSPFVAAVTAEIAAAAADAAAAPASRLQPVSPPLPGFGTAISAAGQPAGFSPVSMASPGRQAGAARASVLGGPTHGTVWLHAAVDPLASALERDDAALLGLVLDHAWQAALSAAPASARRAVTAAPAGWESPDEAFAWTFPGAVGRRALARALCRVRLFRGSASSAAVPPWDPLHADSKPAADSTAPPPSPKSGSEGDDDEDEDDFGDSSHGIMPAKSSAELLKRSPGLWARELALCRICPTATEGWEGVLEASAAATIRRASAAVSGDGPSRFVPPPIAPDDAALFPPLDDADVSLPLSPRAASEALSKSDAAAAAARPRGFASTTVSNATEFASGQGAGRVAVAVAGAAASLRVRAFEHAGTSPDRRRLGLPAELLPTDVRPVMEDAAQGCEGEAAWRWPAPEELESTGHAGQEAAGHEAAGQWRQWASVLDSDAVAGAGHGRFGAWQSSGPQASRDALDRAVRRSNAGDGSAAAASGESPWGTPPDEPVAVPAGSAVLDVLPVAARAPEALSWWSATSFDDPAAAQRARRAGEPSEPLPGALTVTEADARHEAAAAAAVAAHRAAFEQVAPRVFLSVRSSGRALQRSWLAALLAPTRQSAGHSVVSEAAFVIDAADLGGERCGPQTALAASAAACLFAVGPDRAPGALAGADGWHLLGTAIQARVPELARIVLACGQRFLDPSVPLEQPAAAPRAHDPSASASLSRAASRHSLPRTRSAAALVAAVGKDHADSDPLAAAGRLMERWAHGHGCTVASLAAAAMLATLQSLGDCPATPTGSTGMCELDADWTATRSTVRERAAEVELRRQAAELARGLDGGLRSEAADSQAGGDSSGGGDGGGSASATALRAASGTLVDGGAAGAGGVVAVIAAEGLLPPPRSTFADALVADPSAAAALAGMALLAHSDEEASAGWLGAAVKPLVAALEAATRFAGGNSLFAVTTVSGDAHGAGGADAPLRNTPPFDVLALASGGVPLLRSVLWPLGCVRYLPLKPAASAAQVVDSEASGLTATNGALEATLPPMPADGDACASAAFAEPLLRGMIGRLVPHDAAMEREVDAIRAVIRGEEGRRREASHIQLGRHVVEALSARQAAALADPWAPGTPLLPST</sequence>
<comment type="caution">
    <text evidence="5">The sequence shown here is derived from an EMBL/GenBank/DDBJ whole genome shotgun (WGS) entry which is preliminary data.</text>
</comment>
<dbReference type="PROSITE" id="PS50088">
    <property type="entry name" value="ANK_REPEAT"/>
    <property type="match status" value="1"/>
</dbReference>
<dbReference type="InterPro" id="IPR002110">
    <property type="entry name" value="Ankyrin_rpt"/>
</dbReference>
<keyword evidence="1" id="KW-0677">Repeat</keyword>
<evidence type="ECO:0000313" key="5">
    <source>
        <dbReference type="EMBL" id="KAA0174985.1"/>
    </source>
</evidence>
<proteinExistence type="predicted"/>
<feature type="region of interest" description="Disordered" evidence="4">
    <location>
        <begin position="1677"/>
        <end position="1701"/>
    </location>
</feature>
<accession>A0A5A8EB04</accession>
<gene>
    <name evidence="5" type="ORF">FNF27_03517</name>
</gene>
<evidence type="ECO:0000256" key="4">
    <source>
        <dbReference type="SAM" id="MobiDB-lite"/>
    </source>
</evidence>
<dbReference type="InterPro" id="IPR036770">
    <property type="entry name" value="Ankyrin_rpt-contain_sf"/>
</dbReference>
<evidence type="ECO:0000256" key="3">
    <source>
        <dbReference type="PROSITE-ProRule" id="PRU00023"/>
    </source>
</evidence>
<feature type="compositionally biased region" description="Gly residues" evidence="4">
    <location>
        <begin position="1820"/>
        <end position="1830"/>
    </location>
</feature>
<evidence type="ECO:0000313" key="6">
    <source>
        <dbReference type="Proteomes" id="UP000322899"/>
    </source>
</evidence>
<dbReference type="PANTHER" id="PTHR24173:SF74">
    <property type="entry name" value="ANKYRIN REPEAT DOMAIN-CONTAINING PROTEIN 16"/>
    <property type="match status" value="1"/>
</dbReference>
<feature type="region of interest" description="Disordered" evidence="4">
    <location>
        <begin position="1805"/>
        <end position="1832"/>
    </location>
</feature>
<dbReference type="EMBL" id="VLTO01000017">
    <property type="protein sequence ID" value="KAA0174985.1"/>
    <property type="molecule type" value="Genomic_DNA"/>
</dbReference>
<dbReference type="Gene3D" id="1.25.40.20">
    <property type="entry name" value="Ankyrin repeat-containing domain"/>
    <property type="match status" value="1"/>
</dbReference>
<dbReference type="PANTHER" id="PTHR24173">
    <property type="entry name" value="ANKYRIN REPEAT CONTAINING"/>
    <property type="match status" value="1"/>
</dbReference>
<feature type="compositionally biased region" description="Low complexity" evidence="4">
    <location>
        <begin position="1453"/>
        <end position="1469"/>
    </location>
</feature>
<protein>
    <submittedName>
        <fullName evidence="5">Uncharacterized protein</fullName>
    </submittedName>
</protein>
<feature type="region of interest" description="Disordered" evidence="4">
    <location>
        <begin position="1430"/>
        <end position="1478"/>
    </location>
</feature>
<dbReference type="Pfam" id="PF00023">
    <property type="entry name" value="Ank"/>
    <property type="match status" value="1"/>
</dbReference>
<evidence type="ECO:0000256" key="2">
    <source>
        <dbReference type="ARBA" id="ARBA00023043"/>
    </source>
</evidence>